<evidence type="ECO:0000256" key="2">
    <source>
        <dbReference type="SAM" id="MobiDB-lite"/>
    </source>
</evidence>
<feature type="compositionally biased region" description="Polar residues" evidence="2">
    <location>
        <begin position="253"/>
        <end position="286"/>
    </location>
</feature>
<dbReference type="Gene3D" id="3.30.505.10">
    <property type="entry name" value="SH2 domain"/>
    <property type="match status" value="1"/>
</dbReference>
<protein>
    <recommendedName>
        <fullName evidence="3">SH2 domain-containing protein</fullName>
    </recommendedName>
</protein>
<dbReference type="InterPro" id="IPR011993">
    <property type="entry name" value="PH-like_dom_sf"/>
</dbReference>
<gene>
    <name evidence="4" type="ORF">GSOID_T00019066001</name>
</gene>
<evidence type="ECO:0000259" key="3">
    <source>
        <dbReference type="SMART" id="SM00252"/>
    </source>
</evidence>
<name>E4Y658_OIKDI</name>
<dbReference type="SMART" id="SM00252">
    <property type="entry name" value="SH2"/>
    <property type="match status" value="1"/>
</dbReference>
<feature type="domain" description="SH2" evidence="3">
    <location>
        <begin position="349"/>
        <end position="427"/>
    </location>
</feature>
<dbReference type="Pfam" id="PF00640">
    <property type="entry name" value="PID"/>
    <property type="match status" value="1"/>
</dbReference>
<dbReference type="SUPFAM" id="SSF50729">
    <property type="entry name" value="PH domain-like"/>
    <property type="match status" value="1"/>
</dbReference>
<feature type="compositionally biased region" description="Polar residues" evidence="2">
    <location>
        <begin position="227"/>
        <end position="240"/>
    </location>
</feature>
<dbReference type="Gene3D" id="2.30.29.30">
    <property type="entry name" value="Pleckstrin-homology domain (PH domain)/Phosphotyrosine-binding domain (PTB)"/>
    <property type="match status" value="1"/>
</dbReference>
<dbReference type="InterPro" id="IPR036860">
    <property type="entry name" value="SH2_dom_sf"/>
</dbReference>
<accession>E4Y658</accession>
<dbReference type="CDD" id="cd00173">
    <property type="entry name" value="SH2"/>
    <property type="match status" value="1"/>
</dbReference>
<evidence type="ECO:0000313" key="4">
    <source>
        <dbReference type="EMBL" id="CBY31108.1"/>
    </source>
</evidence>
<evidence type="ECO:0000256" key="1">
    <source>
        <dbReference type="ARBA" id="ARBA00022999"/>
    </source>
</evidence>
<dbReference type="Proteomes" id="UP000011014">
    <property type="component" value="Unassembled WGS sequence"/>
</dbReference>
<dbReference type="InterPro" id="IPR000980">
    <property type="entry name" value="SH2"/>
</dbReference>
<organism evidence="4">
    <name type="scientific">Oikopleura dioica</name>
    <name type="common">Tunicate</name>
    <dbReference type="NCBI Taxonomy" id="34765"/>
    <lineage>
        <taxon>Eukaryota</taxon>
        <taxon>Metazoa</taxon>
        <taxon>Chordata</taxon>
        <taxon>Tunicata</taxon>
        <taxon>Appendicularia</taxon>
        <taxon>Copelata</taxon>
        <taxon>Oikopleuridae</taxon>
        <taxon>Oikopleura</taxon>
    </lineage>
</organism>
<dbReference type="InterPro" id="IPR006020">
    <property type="entry name" value="PTB/PI_dom"/>
</dbReference>
<dbReference type="AlphaFoldDB" id="E4Y658"/>
<dbReference type="PANTHER" id="PTHR15832">
    <property type="entry name" value="SHC (SRC HOMOLOGY DOMAIN C-TERMINAL) ADAPTOR HOMOLOG"/>
    <property type="match status" value="1"/>
</dbReference>
<dbReference type="EMBL" id="FN654292">
    <property type="protein sequence ID" value="CBY31108.1"/>
    <property type="molecule type" value="Genomic_DNA"/>
</dbReference>
<dbReference type="SUPFAM" id="SSF55550">
    <property type="entry name" value="SH2 domain"/>
    <property type="match status" value="1"/>
</dbReference>
<reference evidence="4" key="1">
    <citation type="journal article" date="2010" name="Science">
        <title>Plasticity of animal genome architecture unmasked by rapid evolution of a pelagic tunicate.</title>
        <authorList>
            <person name="Denoeud F."/>
            <person name="Henriet S."/>
            <person name="Mungpakdee S."/>
            <person name="Aury J.M."/>
            <person name="Da Silva C."/>
            <person name="Brinkmann H."/>
            <person name="Mikhaleva J."/>
            <person name="Olsen L.C."/>
            <person name="Jubin C."/>
            <person name="Canestro C."/>
            <person name="Bouquet J.M."/>
            <person name="Danks G."/>
            <person name="Poulain J."/>
            <person name="Campsteijn C."/>
            <person name="Adamski M."/>
            <person name="Cross I."/>
            <person name="Yadetie F."/>
            <person name="Muffato M."/>
            <person name="Louis A."/>
            <person name="Butcher S."/>
            <person name="Tsagkogeorga G."/>
            <person name="Konrad A."/>
            <person name="Singh S."/>
            <person name="Jensen M.F."/>
            <person name="Cong E.H."/>
            <person name="Eikeseth-Otteraa H."/>
            <person name="Noel B."/>
            <person name="Anthouard V."/>
            <person name="Porcel B.M."/>
            <person name="Kachouri-Lafond R."/>
            <person name="Nishino A."/>
            <person name="Ugolini M."/>
            <person name="Chourrout P."/>
            <person name="Nishida H."/>
            <person name="Aasland R."/>
            <person name="Huzurbazar S."/>
            <person name="Westhof E."/>
            <person name="Delsuc F."/>
            <person name="Lehrach H."/>
            <person name="Reinhardt R."/>
            <person name="Weissenbach J."/>
            <person name="Roy S.W."/>
            <person name="Artiguenave F."/>
            <person name="Postlethwait J.H."/>
            <person name="Manak J.R."/>
            <person name="Thompson E.M."/>
            <person name="Jaillon O."/>
            <person name="Du Pasquier L."/>
            <person name="Boudinot P."/>
            <person name="Liberles D.A."/>
            <person name="Volff J.N."/>
            <person name="Philippe H."/>
            <person name="Lenhard B."/>
            <person name="Roest Crollius H."/>
            <person name="Wincker P."/>
            <person name="Chourrout D."/>
        </authorList>
    </citation>
    <scope>NUCLEOTIDE SEQUENCE [LARGE SCALE GENOMIC DNA]</scope>
</reference>
<feature type="region of interest" description="Disordered" evidence="2">
    <location>
        <begin position="227"/>
        <end position="286"/>
    </location>
</feature>
<sequence>MPKTNLRKFLIFRQAETYMVHALRRVSFSTCLSQLFAFAARDPGQPLNRQYCHVFRTPSADILNSVIGGAFHSAYTIRKGSSTTEAPSDERSSSRMSELSTMSTASCAFQNQTRAIALTSTLDSGNNTEPVSTGSGDDCFEPCYLESVDDTFCNFRHDYDPSSNLNRHNPASSSIATYSISNNGPIIPSTTVRSKTSAHSDDSAISSLADDLERRVILEIEKNATNDVVSSKSRRSSTGPRRSLRSLVRRSAQNDSGIPSSFSSLAQNNQSAKSSAPQFGQSHSTAANTCQNLKQSPFQIRHETATIKKSTNHFENFANFVKTNPVARKLRLLAPGDSYHDLDSRLRIAKWFHQGLPKDIGISVLCQSSLGTFLVLNSSSLLVRGIEHVHEYQLVKENKIGWYIKGSSRAFPHLLMLVAHYQSHRDILPLLLDSAPIPAS</sequence>
<dbReference type="PANTHER" id="PTHR15832:SF2">
    <property type="entry name" value="SH2 DOMAIN-CONTAINING PROTEIN"/>
    <property type="match status" value="1"/>
</dbReference>
<keyword evidence="1" id="KW-0727">SH2 domain</keyword>
<proteinExistence type="predicted"/>